<evidence type="ECO:0000256" key="2">
    <source>
        <dbReference type="ARBA" id="ARBA00006613"/>
    </source>
</evidence>
<dbReference type="AlphaFoldDB" id="X6LQK3"/>
<dbReference type="EMBL" id="ASPP01031504">
    <property type="protein sequence ID" value="ETO03879.1"/>
    <property type="molecule type" value="Genomic_DNA"/>
</dbReference>
<protein>
    <recommendedName>
        <fullName evidence="7">Clathrin/coatomer adaptor adaptin-like N-terminal domain-containing protein</fullName>
    </recommendedName>
</protein>
<keyword evidence="9" id="KW-1185">Reference proteome</keyword>
<comment type="subcellular location">
    <subcellularLocation>
        <location evidence="1">Endomembrane system</location>
    </subcellularLocation>
</comment>
<gene>
    <name evidence="8" type="ORF">RFI_33523</name>
</gene>
<dbReference type="Proteomes" id="UP000023152">
    <property type="component" value="Unassembled WGS sequence"/>
</dbReference>
<evidence type="ECO:0000259" key="7">
    <source>
        <dbReference type="Pfam" id="PF01602"/>
    </source>
</evidence>
<dbReference type="GO" id="GO:0006623">
    <property type="term" value="P:protein targeting to vacuole"/>
    <property type="evidence" value="ECO:0007669"/>
    <property type="project" value="TreeGrafter"/>
</dbReference>
<keyword evidence="3" id="KW-0813">Transport</keyword>
<organism evidence="8 9">
    <name type="scientific">Reticulomyxa filosa</name>
    <dbReference type="NCBI Taxonomy" id="46433"/>
    <lineage>
        <taxon>Eukaryota</taxon>
        <taxon>Sar</taxon>
        <taxon>Rhizaria</taxon>
        <taxon>Retaria</taxon>
        <taxon>Foraminifera</taxon>
        <taxon>Monothalamids</taxon>
        <taxon>Reticulomyxidae</taxon>
        <taxon>Reticulomyxa</taxon>
    </lineage>
</organism>
<feature type="non-terminal residue" evidence="8">
    <location>
        <position position="140"/>
    </location>
</feature>
<feature type="non-terminal residue" evidence="8">
    <location>
        <position position="1"/>
    </location>
</feature>
<dbReference type="Pfam" id="PF01602">
    <property type="entry name" value="Adaptin_N"/>
    <property type="match status" value="1"/>
</dbReference>
<dbReference type="Gene3D" id="1.25.10.10">
    <property type="entry name" value="Leucine-rich Repeat Variant"/>
    <property type="match status" value="1"/>
</dbReference>
<dbReference type="GO" id="GO:0010008">
    <property type="term" value="C:endosome membrane"/>
    <property type="evidence" value="ECO:0007669"/>
    <property type="project" value="TreeGrafter"/>
</dbReference>
<evidence type="ECO:0000256" key="4">
    <source>
        <dbReference type="ARBA" id="ARBA00022737"/>
    </source>
</evidence>
<reference evidence="8 9" key="1">
    <citation type="journal article" date="2013" name="Curr. Biol.">
        <title>The Genome of the Foraminiferan Reticulomyxa filosa.</title>
        <authorList>
            <person name="Glockner G."/>
            <person name="Hulsmann N."/>
            <person name="Schleicher M."/>
            <person name="Noegel A.A."/>
            <person name="Eichinger L."/>
            <person name="Gallinger C."/>
            <person name="Pawlowski J."/>
            <person name="Sierra R."/>
            <person name="Euteneuer U."/>
            <person name="Pillet L."/>
            <person name="Moustafa A."/>
            <person name="Platzer M."/>
            <person name="Groth M."/>
            <person name="Szafranski K."/>
            <person name="Schliwa M."/>
        </authorList>
    </citation>
    <scope>NUCLEOTIDE SEQUENCE [LARGE SCALE GENOMIC DNA]</scope>
</reference>
<dbReference type="GO" id="GO:0030123">
    <property type="term" value="C:AP-3 adaptor complex"/>
    <property type="evidence" value="ECO:0007669"/>
    <property type="project" value="InterPro"/>
</dbReference>
<evidence type="ECO:0000256" key="3">
    <source>
        <dbReference type="ARBA" id="ARBA00022448"/>
    </source>
</evidence>
<comment type="caution">
    <text evidence="8">The sequence shown here is derived from an EMBL/GenBank/DDBJ whole genome shotgun (WGS) entry which is preliminary data.</text>
</comment>
<evidence type="ECO:0000256" key="5">
    <source>
        <dbReference type="ARBA" id="ARBA00022927"/>
    </source>
</evidence>
<evidence type="ECO:0000256" key="1">
    <source>
        <dbReference type="ARBA" id="ARBA00004308"/>
    </source>
</evidence>
<accession>X6LQK3</accession>
<dbReference type="OrthoDB" id="10264595at2759"/>
<dbReference type="InterPro" id="IPR002553">
    <property type="entry name" value="Clathrin/coatomer_adapt-like_N"/>
</dbReference>
<comment type="similarity">
    <text evidence="2">Belongs to the adaptor complexes large subunit family.</text>
</comment>
<evidence type="ECO:0000256" key="6">
    <source>
        <dbReference type="ARBA" id="ARBA00023136"/>
    </source>
</evidence>
<evidence type="ECO:0000313" key="9">
    <source>
        <dbReference type="Proteomes" id="UP000023152"/>
    </source>
</evidence>
<name>X6LQK3_RETFI</name>
<dbReference type="InterPro" id="IPR017105">
    <property type="entry name" value="AP3_complex_dsu"/>
</dbReference>
<dbReference type="InterPro" id="IPR016024">
    <property type="entry name" value="ARM-type_fold"/>
</dbReference>
<keyword evidence="4" id="KW-0677">Repeat</keyword>
<sequence length="140" mass="16323">YLGLLGLNKIMPQNPRGVAENRDLILVCLDDPDVTIRMRALDLIMSMVTEKNLESIIQRLTDHLYGTDGSYRDHVLEQIIKVCSKEDYEFVRDFAWYVQLLTNMTQLQSMSRRNAELISEQMIDVTLRVPEVRKFTAQQM</sequence>
<dbReference type="SUPFAM" id="SSF48371">
    <property type="entry name" value="ARM repeat"/>
    <property type="match status" value="1"/>
</dbReference>
<proteinExistence type="inferred from homology"/>
<dbReference type="GO" id="GO:0006896">
    <property type="term" value="P:Golgi to vacuole transport"/>
    <property type="evidence" value="ECO:0007669"/>
    <property type="project" value="TreeGrafter"/>
</dbReference>
<dbReference type="InterPro" id="IPR011989">
    <property type="entry name" value="ARM-like"/>
</dbReference>
<keyword evidence="5" id="KW-0653">Protein transport</keyword>
<evidence type="ECO:0000313" key="8">
    <source>
        <dbReference type="EMBL" id="ETO03879.1"/>
    </source>
</evidence>
<feature type="domain" description="Clathrin/coatomer adaptor adaptin-like N-terminal" evidence="7">
    <location>
        <begin position="1"/>
        <end position="140"/>
    </location>
</feature>
<dbReference type="PANTHER" id="PTHR22781:SF12">
    <property type="entry name" value="AP-3 COMPLEX SUBUNIT DELTA-1"/>
    <property type="match status" value="1"/>
</dbReference>
<dbReference type="OMA" id="XLISISS"/>
<keyword evidence="6" id="KW-0472">Membrane</keyword>
<dbReference type="PANTHER" id="PTHR22781">
    <property type="entry name" value="DELTA ADAPTIN-RELATED"/>
    <property type="match status" value="1"/>
</dbReference>